<dbReference type="EMBL" id="FN655532">
    <property type="protein sequence ID" value="CBY39441.1"/>
    <property type="molecule type" value="Genomic_DNA"/>
</dbReference>
<reference evidence="1" key="1">
    <citation type="journal article" date="2010" name="Science">
        <title>Plasticity of animal genome architecture unmasked by rapid evolution of a pelagic tunicate.</title>
        <authorList>
            <person name="Denoeud F."/>
            <person name="Henriet S."/>
            <person name="Mungpakdee S."/>
            <person name="Aury J.M."/>
            <person name="Da Silva C."/>
            <person name="Brinkmann H."/>
            <person name="Mikhaleva J."/>
            <person name="Olsen L.C."/>
            <person name="Jubin C."/>
            <person name="Canestro C."/>
            <person name="Bouquet J.M."/>
            <person name="Danks G."/>
            <person name="Poulain J."/>
            <person name="Campsteijn C."/>
            <person name="Adamski M."/>
            <person name="Cross I."/>
            <person name="Yadetie F."/>
            <person name="Muffato M."/>
            <person name="Louis A."/>
            <person name="Butcher S."/>
            <person name="Tsagkogeorga G."/>
            <person name="Konrad A."/>
            <person name="Singh S."/>
            <person name="Jensen M.F."/>
            <person name="Cong E.H."/>
            <person name="Eikeseth-Otteraa H."/>
            <person name="Noel B."/>
            <person name="Anthouard V."/>
            <person name="Porcel B.M."/>
            <person name="Kachouri-Lafond R."/>
            <person name="Nishino A."/>
            <person name="Ugolini M."/>
            <person name="Chourrout P."/>
            <person name="Nishida H."/>
            <person name="Aasland R."/>
            <person name="Huzurbazar S."/>
            <person name="Westhof E."/>
            <person name="Delsuc F."/>
            <person name="Lehrach H."/>
            <person name="Reinhardt R."/>
            <person name="Weissenbach J."/>
            <person name="Roy S.W."/>
            <person name="Artiguenave F."/>
            <person name="Postlethwait J.H."/>
            <person name="Manak J.R."/>
            <person name="Thompson E.M."/>
            <person name="Jaillon O."/>
            <person name="Du Pasquier L."/>
            <person name="Boudinot P."/>
            <person name="Liberles D.A."/>
            <person name="Volff J.N."/>
            <person name="Philippe H."/>
            <person name="Lenhard B."/>
            <person name="Roest Crollius H."/>
            <person name="Wincker P."/>
            <person name="Chourrout D."/>
        </authorList>
    </citation>
    <scope>NUCLEOTIDE SEQUENCE [LARGE SCALE GENOMIC DNA]</scope>
</reference>
<protein>
    <submittedName>
        <fullName evidence="1">Uncharacterized protein</fullName>
    </submittedName>
</protein>
<dbReference type="AlphaFoldDB" id="E4YVF6"/>
<organism evidence="1">
    <name type="scientific">Oikopleura dioica</name>
    <name type="common">Tunicate</name>
    <dbReference type="NCBI Taxonomy" id="34765"/>
    <lineage>
        <taxon>Eukaryota</taxon>
        <taxon>Metazoa</taxon>
        <taxon>Chordata</taxon>
        <taxon>Tunicata</taxon>
        <taxon>Appendicularia</taxon>
        <taxon>Copelata</taxon>
        <taxon>Oikopleuridae</taxon>
        <taxon>Oikopleura</taxon>
    </lineage>
</organism>
<name>E4YVF6_OIKDI</name>
<sequence length="100" mass="11817">MKLVRNVGCRLRRAVRFLVNTTWLVLVFRLLGSGAPSAHSRKRNESTWDRVLWRLAPASPNFEPFFHEPFSRVLFTVLVQTRLARKLREKGRRSRDDLKK</sequence>
<accession>E4YVF6</accession>
<gene>
    <name evidence="1" type="ORF">GSOID_T00020007001</name>
</gene>
<dbReference type="Proteomes" id="UP000011014">
    <property type="component" value="Unassembled WGS sequence"/>
</dbReference>
<proteinExistence type="predicted"/>
<evidence type="ECO:0000313" key="1">
    <source>
        <dbReference type="EMBL" id="CBY39441.1"/>
    </source>
</evidence>